<keyword evidence="1" id="KW-1133">Transmembrane helix</keyword>
<proteinExistence type="predicted"/>
<keyword evidence="1" id="KW-0472">Membrane</keyword>
<accession>A0AAV6QUL4</accession>
<feature type="transmembrane region" description="Helical" evidence="1">
    <location>
        <begin position="47"/>
        <end position="71"/>
    </location>
</feature>
<comment type="caution">
    <text evidence="3">The sequence shown here is derived from an EMBL/GenBank/DDBJ whole genome shotgun (WGS) entry which is preliminary data.</text>
</comment>
<dbReference type="Proteomes" id="UP000693946">
    <property type="component" value="Linkage Group LG3"/>
</dbReference>
<keyword evidence="4" id="KW-1185">Reference proteome</keyword>
<evidence type="ECO:0000313" key="4">
    <source>
        <dbReference type="Proteomes" id="UP000693946"/>
    </source>
</evidence>
<sequence length="73" mass="7620">MNVKHILCAVALTLVLFCQGGQSDSGYGHAVMYDDHEEHDDGGSVFGAASALHVSHVSAVGVLLLSLYALIHA</sequence>
<evidence type="ECO:0000256" key="2">
    <source>
        <dbReference type="SAM" id="SignalP"/>
    </source>
</evidence>
<feature type="chain" id="PRO_5043406221" evidence="2">
    <location>
        <begin position="24"/>
        <end position="73"/>
    </location>
</feature>
<dbReference type="AlphaFoldDB" id="A0AAV6QUL4"/>
<evidence type="ECO:0000313" key="3">
    <source>
        <dbReference type="EMBL" id="KAG7497126.1"/>
    </source>
</evidence>
<keyword evidence="2" id="KW-0732">Signal</keyword>
<organism evidence="3 4">
    <name type="scientific">Solea senegalensis</name>
    <name type="common">Senegalese sole</name>
    <dbReference type="NCBI Taxonomy" id="28829"/>
    <lineage>
        <taxon>Eukaryota</taxon>
        <taxon>Metazoa</taxon>
        <taxon>Chordata</taxon>
        <taxon>Craniata</taxon>
        <taxon>Vertebrata</taxon>
        <taxon>Euteleostomi</taxon>
        <taxon>Actinopterygii</taxon>
        <taxon>Neopterygii</taxon>
        <taxon>Teleostei</taxon>
        <taxon>Neoteleostei</taxon>
        <taxon>Acanthomorphata</taxon>
        <taxon>Carangaria</taxon>
        <taxon>Pleuronectiformes</taxon>
        <taxon>Pleuronectoidei</taxon>
        <taxon>Soleidae</taxon>
        <taxon>Solea</taxon>
    </lineage>
</organism>
<gene>
    <name evidence="3" type="ORF">JOB18_031985</name>
</gene>
<protein>
    <submittedName>
        <fullName evidence="3">Uncharacterized protein</fullName>
    </submittedName>
</protein>
<evidence type="ECO:0000256" key="1">
    <source>
        <dbReference type="SAM" id="Phobius"/>
    </source>
</evidence>
<reference evidence="3 4" key="1">
    <citation type="journal article" date="2021" name="Sci. Rep.">
        <title>Chromosome anchoring in Senegalese sole (Solea senegalensis) reveals sex-associated markers and genome rearrangements in flatfish.</title>
        <authorList>
            <person name="Guerrero-Cozar I."/>
            <person name="Gomez-Garrido J."/>
            <person name="Berbel C."/>
            <person name="Martinez-Blanch J.F."/>
            <person name="Alioto T."/>
            <person name="Claros M.G."/>
            <person name="Gagnaire P.A."/>
            <person name="Manchado M."/>
        </authorList>
    </citation>
    <scope>NUCLEOTIDE SEQUENCE [LARGE SCALE GENOMIC DNA]</scope>
    <source>
        <strain evidence="3">Sse05_10M</strain>
    </source>
</reference>
<dbReference type="EMBL" id="JAGKHQ010000015">
    <property type="protein sequence ID" value="KAG7497126.1"/>
    <property type="molecule type" value="Genomic_DNA"/>
</dbReference>
<keyword evidence="1" id="KW-0812">Transmembrane</keyword>
<name>A0AAV6QUL4_SOLSE</name>
<feature type="signal peptide" evidence="2">
    <location>
        <begin position="1"/>
        <end position="23"/>
    </location>
</feature>